<evidence type="ECO:0000313" key="2">
    <source>
        <dbReference type="EMBL" id="CAE4613018.1"/>
    </source>
</evidence>
<accession>A0A7S4RFK4</accession>
<feature type="compositionally biased region" description="Basic and acidic residues" evidence="1">
    <location>
        <begin position="206"/>
        <end position="217"/>
    </location>
</feature>
<feature type="compositionally biased region" description="Basic and acidic residues" evidence="1">
    <location>
        <begin position="308"/>
        <end position="318"/>
    </location>
</feature>
<feature type="region of interest" description="Disordered" evidence="1">
    <location>
        <begin position="117"/>
        <end position="403"/>
    </location>
</feature>
<feature type="compositionally biased region" description="Polar residues" evidence="1">
    <location>
        <begin position="470"/>
        <end position="480"/>
    </location>
</feature>
<feature type="compositionally biased region" description="Basic and acidic residues" evidence="1">
    <location>
        <begin position="149"/>
        <end position="173"/>
    </location>
</feature>
<dbReference type="EMBL" id="HBNR01049767">
    <property type="protein sequence ID" value="CAE4613018.1"/>
    <property type="molecule type" value="Transcribed_RNA"/>
</dbReference>
<evidence type="ECO:0008006" key="3">
    <source>
        <dbReference type="Google" id="ProtNLM"/>
    </source>
</evidence>
<gene>
    <name evidence="2" type="ORF">AMON00008_LOCUS34784</name>
</gene>
<reference evidence="2" key="1">
    <citation type="submission" date="2021-01" db="EMBL/GenBank/DDBJ databases">
        <authorList>
            <person name="Corre E."/>
            <person name="Pelletier E."/>
            <person name="Niang G."/>
            <person name="Scheremetjew M."/>
            <person name="Finn R."/>
            <person name="Kale V."/>
            <person name="Holt S."/>
            <person name="Cochrane G."/>
            <person name="Meng A."/>
            <person name="Brown T."/>
            <person name="Cohen L."/>
        </authorList>
    </citation>
    <scope>NUCLEOTIDE SEQUENCE</scope>
    <source>
        <strain evidence="2">CCMP3105</strain>
    </source>
</reference>
<evidence type="ECO:0000256" key="1">
    <source>
        <dbReference type="SAM" id="MobiDB-lite"/>
    </source>
</evidence>
<feature type="compositionally biased region" description="Basic and acidic residues" evidence="1">
    <location>
        <begin position="69"/>
        <end position="80"/>
    </location>
</feature>
<protein>
    <recommendedName>
        <fullName evidence="3">PDZ domain-containing protein</fullName>
    </recommendedName>
</protein>
<feature type="compositionally biased region" description="Polar residues" evidence="1">
    <location>
        <begin position="185"/>
        <end position="198"/>
    </location>
</feature>
<organism evidence="2">
    <name type="scientific">Alexandrium monilatum</name>
    <dbReference type="NCBI Taxonomy" id="311494"/>
    <lineage>
        <taxon>Eukaryota</taxon>
        <taxon>Sar</taxon>
        <taxon>Alveolata</taxon>
        <taxon>Dinophyceae</taxon>
        <taxon>Gonyaulacales</taxon>
        <taxon>Pyrocystaceae</taxon>
        <taxon>Alexandrium</taxon>
    </lineage>
</organism>
<name>A0A7S4RFK4_9DINO</name>
<feature type="compositionally biased region" description="Polar residues" evidence="1">
    <location>
        <begin position="226"/>
        <end position="235"/>
    </location>
</feature>
<feature type="region of interest" description="Disordered" evidence="1">
    <location>
        <begin position="1"/>
        <end position="102"/>
    </location>
</feature>
<feature type="region of interest" description="Disordered" evidence="1">
    <location>
        <begin position="458"/>
        <end position="482"/>
    </location>
</feature>
<feature type="compositionally biased region" description="Basic and acidic residues" evidence="1">
    <location>
        <begin position="270"/>
        <end position="281"/>
    </location>
</feature>
<feature type="compositionally biased region" description="Basic and acidic residues" evidence="1">
    <location>
        <begin position="120"/>
        <end position="135"/>
    </location>
</feature>
<sequence length="582" mass="62747">MGPGTGFGPYCLEPQQETHPRASSRPSRRPCDPGPSAHQEPPAAKRKFSRLPDPDENLSDVTYIVGDGSSKDSLFEDSRIGRRGTATLPEEMSADPVHPGAGAYDKALMSASLKGARATRVSERSLMDDGRDLSQHKVGPSYAYIQPGHDVRVREQRRTAAEPRGSRHPRAEDGSEGMPGACAQQRKTTPARSGSTAGQRGLTAGEGHRTGRGDDKAALVGEDSDTGSTRSSAAVQQEDPASTPARRSSGSSREHGSEDGAPPARRSMRSSHEHGSEEHAGGGHRRSLASVREERGASEQTKSSMLGSEDHARSEGRRGSARVSEETPPPLVSAEPKAGGGSAEAAEALTRTSVPNSPPYDDETEVFTHGNWRKVDSADGAQPTAQAAARRSVHAEDDRATTQAAARHSVHKEDHHATTWAAAGHSAHVEGHHVAMQAAARHYVHKEEHHATTRAAARRSVHTEEHRASTHGTARHSQCQAMKDPDTKNVYLDLDNEEQVTGLIWRFGPAGGAFLKGFRMNYPFPENCELVRGDMLVTINGRCVKGSPKDLIEQIWLKEQDESHRYMHLELVPSALPLPPGR</sequence>
<feature type="compositionally biased region" description="Low complexity" evidence="1">
    <location>
        <begin position="378"/>
        <end position="389"/>
    </location>
</feature>
<proteinExistence type="predicted"/>
<dbReference type="AlphaFoldDB" id="A0A7S4RFK4"/>